<protein>
    <submittedName>
        <fullName evidence="1">Uncharacterized protein</fullName>
    </submittedName>
</protein>
<reference evidence="1" key="1">
    <citation type="submission" date="2023-07" db="EMBL/GenBank/DDBJ databases">
        <title>Complete genome sequence of Bacillus cereus SRCM126073 isolated from soil.</title>
        <authorList>
            <person name="Yang H.-G."/>
            <person name="Ryu M.-S."/>
            <person name="Ha G.-S."/>
            <person name="Yang H.-J."/>
            <person name="Jeong D.-Y."/>
        </authorList>
    </citation>
    <scope>NUCLEOTIDE SEQUENCE</scope>
    <source>
        <strain evidence="1">SRCM126073</strain>
    </source>
</reference>
<dbReference type="Proteomes" id="UP001175137">
    <property type="component" value="Unassembled WGS sequence"/>
</dbReference>
<name>A0AAW7NQ49_BACCE</name>
<proteinExistence type="predicted"/>
<dbReference type="AlphaFoldDB" id="A0AAW7NQ49"/>
<gene>
    <name evidence="1" type="ORF">QYM23_27720</name>
</gene>
<sequence>MKTIIEIEVKKGKQINYKNIQRVMCGLHERYGQDITVKFEEDGTYTAEKN</sequence>
<dbReference type="EMBL" id="JAUIQW010000001">
    <property type="protein sequence ID" value="MDN4876593.1"/>
    <property type="molecule type" value="Genomic_DNA"/>
</dbReference>
<evidence type="ECO:0000313" key="2">
    <source>
        <dbReference type="Proteomes" id="UP001175137"/>
    </source>
</evidence>
<accession>A0AAW7NQ49</accession>
<comment type="caution">
    <text evidence="1">The sequence shown here is derived from an EMBL/GenBank/DDBJ whole genome shotgun (WGS) entry which is preliminary data.</text>
</comment>
<organism evidence="1 2">
    <name type="scientific">Bacillus cereus</name>
    <dbReference type="NCBI Taxonomy" id="1396"/>
    <lineage>
        <taxon>Bacteria</taxon>
        <taxon>Bacillati</taxon>
        <taxon>Bacillota</taxon>
        <taxon>Bacilli</taxon>
        <taxon>Bacillales</taxon>
        <taxon>Bacillaceae</taxon>
        <taxon>Bacillus</taxon>
        <taxon>Bacillus cereus group</taxon>
    </lineage>
</organism>
<evidence type="ECO:0000313" key="1">
    <source>
        <dbReference type="EMBL" id="MDN4876593.1"/>
    </source>
</evidence>
<dbReference type="RefSeq" id="WP_176543753.1">
    <property type="nucleotide sequence ID" value="NZ_JAUIQW010000001.1"/>
</dbReference>